<gene>
    <name evidence="2" type="ORF">P3T76_003058</name>
</gene>
<evidence type="ECO:0008006" key="4">
    <source>
        <dbReference type="Google" id="ProtNLM"/>
    </source>
</evidence>
<protein>
    <recommendedName>
        <fullName evidence="4">Fe2OG dioxygenase domain-containing protein</fullName>
    </recommendedName>
</protein>
<evidence type="ECO:0000313" key="2">
    <source>
        <dbReference type="EMBL" id="KAK1946010.1"/>
    </source>
</evidence>
<feature type="region of interest" description="Disordered" evidence="1">
    <location>
        <begin position="1"/>
        <end position="21"/>
    </location>
</feature>
<proteinExistence type="predicted"/>
<reference evidence="2" key="1">
    <citation type="submission" date="2023-08" db="EMBL/GenBank/DDBJ databases">
        <title>Reference Genome Resource for the Citrus Pathogen Phytophthora citrophthora.</title>
        <authorList>
            <person name="Moller H."/>
            <person name="Coetzee B."/>
            <person name="Rose L.J."/>
            <person name="Van Niekerk J.M."/>
        </authorList>
    </citation>
    <scope>NUCLEOTIDE SEQUENCE</scope>
    <source>
        <strain evidence="2">STE-U-9442</strain>
    </source>
</reference>
<dbReference type="PANTHER" id="PTHR33099:SF7">
    <property type="entry name" value="MYND-TYPE DOMAIN-CONTAINING PROTEIN"/>
    <property type="match status" value="1"/>
</dbReference>
<evidence type="ECO:0000313" key="3">
    <source>
        <dbReference type="Proteomes" id="UP001259832"/>
    </source>
</evidence>
<dbReference type="PANTHER" id="PTHR33099">
    <property type="entry name" value="FE2OG DIOXYGENASE DOMAIN-CONTAINING PROTEIN"/>
    <property type="match status" value="1"/>
</dbReference>
<feature type="compositionally biased region" description="Basic and acidic residues" evidence="1">
    <location>
        <begin position="1"/>
        <end position="12"/>
    </location>
</feature>
<comment type="caution">
    <text evidence="2">The sequence shown here is derived from an EMBL/GenBank/DDBJ whole genome shotgun (WGS) entry which is preliminary data.</text>
</comment>
<dbReference type="Proteomes" id="UP001259832">
    <property type="component" value="Unassembled WGS sequence"/>
</dbReference>
<dbReference type="AlphaFoldDB" id="A0AAD9LQJ4"/>
<dbReference type="Gene3D" id="2.60.120.620">
    <property type="entry name" value="q2cbj1_9rhob like domain"/>
    <property type="match status" value="1"/>
</dbReference>
<organism evidence="2 3">
    <name type="scientific">Phytophthora citrophthora</name>
    <dbReference type="NCBI Taxonomy" id="4793"/>
    <lineage>
        <taxon>Eukaryota</taxon>
        <taxon>Sar</taxon>
        <taxon>Stramenopiles</taxon>
        <taxon>Oomycota</taxon>
        <taxon>Peronosporomycetes</taxon>
        <taxon>Peronosporales</taxon>
        <taxon>Peronosporaceae</taxon>
        <taxon>Phytophthora</taxon>
    </lineage>
</organism>
<dbReference type="EMBL" id="JASMQC010000004">
    <property type="protein sequence ID" value="KAK1946010.1"/>
    <property type="molecule type" value="Genomic_DNA"/>
</dbReference>
<evidence type="ECO:0000256" key="1">
    <source>
        <dbReference type="SAM" id="MobiDB-lite"/>
    </source>
</evidence>
<accession>A0AAD9LQJ4</accession>
<name>A0AAD9LQJ4_9STRA</name>
<sequence>MSITRENLRDQDPDLDEDFGRTEWPFIDEGALDDIPVPAGDACVKISNILSNTSENSGDFSFSGQAEQMPPEPGLFVDEVGPIPIPLWDEQARSLIDKAEKSSFGHNMDTKLDENVRKRAGIKKMAVMIGDRLGYKDIPLQCILYKLLVYEKGGHFVKHQDTEKEEGMILTLVIQSPSLHEGGDLVVYGGGEIKHRHDFGKADGTATYLPHYAVHYADASKTVTKGYLLALVYSVCLPPTMRQLERNPNMPMAGELVDPMRSMEERDSFALLLSHEYTNSSIMSFGIDRARFCALEKANAALPDREKLGFVIATLYHHVRFYIHYGSSDWDEEDRDEEITCYPTKGLKIMDVEKAFAALQSTATLDSSTFCKFMEVASVKVTQVAEVMAKRPREESRNNKNNLRRVT</sequence>
<keyword evidence="3" id="KW-1185">Reference proteome</keyword>